<gene>
    <name evidence="1" type="ORF">EV44_g5536</name>
</gene>
<keyword evidence="2" id="KW-1185">Reference proteome</keyword>
<evidence type="ECO:0000313" key="1">
    <source>
        <dbReference type="EMBL" id="KHJ30248.1"/>
    </source>
</evidence>
<dbReference type="HOGENOM" id="CLU_078025_0_0_1"/>
<evidence type="ECO:0000313" key="2">
    <source>
        <dbReference type="Proteomes" id="UP000030854"/>
    </source>
</evidence>
<dbReference type="Proteomes" id="UP000030854">
    <property type="component" value="Unassembled WGS sequence"/>
</dbReference>
<reference evidence="1 2" key="1">
    <citation type="journal article" date="2014" name="BMC Genomics">
        <title>Adaptive genomic structural variation in the grape powdery mildew pathogen, Erysiphe necator.</title>
        <authorList>
            <person name="Jones L."/>
            <person name="Riaz S."/>
            <person name="Morales-Cruz A."/>
            <person name="Amrine K.C."/>
            <person name="McGuire B."/>
            <person name="Gubler W.D."/>
            <person name="Walker M.A."/>
            <person name="Cantu D."/>
        </authorList>
    </citation>
    <scope>NUCLEOTIDE SEQUENCE [LARGE SCALE GENOMIC DNA]</scope>
    <source>
        <strain evidence="2">c</strain>
    </source>
</reference>
<name>A0A0B1NWA8_UNCNE</name>
<protein>
    <submittedName>
        <fullName evidence="1">Putative integral membrane protein duf125</fullName>
    </submittedName>
</protein>
<dbReference type="OMA" id="IRETMCV"/>
<proteinExistence type="predicted"/>
<accession>A0A0B1NWA8</accession>
<dbReference type="STRING" id="52586.A0A0B1NWA8"/>
<sequence>MDTKLVKAVNSQRLNLLCSHGGIELLPEICLRVTELLIDSDSKAVGRLQLASKSFFALIKFHEKSVTKTVSKNYHNFEIVNGSEKFVFSFHHGLDIEELERYTYPWVSEMKFRKTIVEFLVKHEITEMAGTIDGWPSLNVCKKELQFKLNWFKSRALFLLFRLSDSVTGLYTTDTIRDQQSKFLHSLSTKELAFIGVMVEVMGHNFFIITKRTMLKYNPAQSNSHESSRSNSVSENQAGAISDLNDNWIRETMCVFEDLVQRYGPYFAWAYLEGSRDRLSKSSQWARCKIREGIANMNAFELGYTMSYASLQSVVWRAFRQKQGCGSASTWNFAKGLVEKEMKVCPNDVY</sequence>
<dbReference type="AlphaFoldDB" id="A0A0B1NWA8"/>
<dbReference type="EMBL" id="JNVN01004661">
    <property type="protein sequence ID" value="KHJ30248.1"/>
    <property type="molecule type" value="Genomic_DNA"/>
</dbReference>
<organism evidence="1 2">
    <name type="scientific">Uncinula necator</name>
    <name type="common">Grape powdery mildew</name>
    <dbReference type="NCBI Taxonomy" id="52586"/>
    <lineage>
        <taxon>Eukaryota</taxon>
        <taxon>Fungi</taxon>
        <taxon>Dikarya</taxon>
        <taxon>Ascomycota</taxon>
        <taxon>Pezizomycotina</taxon>
        <taxon>Leotiomycetes</taxon>
        <taxon>Erysiphales</taxon>
        <taxon>Erysiphaceae</taxon>
        <taxon>Erysiphe</taxon>
    </lineage>
</organism>
<comment type="caution">
    <text evidence="1">The sequence shown here is derived from an EMBL/GenBank/DDBJ whole genome shotgun (WGS) entry which is preliminary data.</text>
</comment>